<dbReference type="Gene3D" id="3.90.1200.10">
    <property type="match status" value="1"/>
</dbReference>
<evidence type="ECO:0000259" key="1">
    <source>
        <dbReference type="SMART" id="SM00587"/>
    </source>
</evidence>
<comment type="caution">
    <text evidence="2">The sequence shown here is derived from an EMBL/GenBank/DDBJ whole genome shotgun (WGS) entry which is preliminary data.</text>
</comment>
<dbReference type="EMBL" id="JACYFC010000011">
    <property type="protein sequence ID" value="MBD5772779.1"/>
    <property type="molecule type" value="Genomic_DNA"/>
</dbReference>
<evidence type="ECO:0000313" key="2">
    <source>
        <dbReference type="EMBL" id="MBD5772779.1"/>
    </source>
</evidence>
<dbReference type="Proteomes" id="UP000604161">
    <property type="component" value="Unassembled WGS sequence"/>
</dbReference>
<dbReference type="InterPro" id="IPR015897">
    <property type="entry name" value="CHK_kinase-like"/>
</dbReference>
<dbReference type="SUPFAM" id="SSF56112">
    <property type="entry name" value="Protein kinase-like (PK-like)"/>
    <property type="match status" value="1"/>
</dbReference>
<dbReference type="InterPro" id="IPR004119">
    <property type="entry name" value="EcKL"/>
</dbReference>
<dbReference type="InterPro" id="IPR011009">
    <property type="entry name" value="Kinase-like_dom_sf"/>
</dbReference>
<dbReference type="SMART" id="SM00587">
    <property type="entry name" value="CHK"/>
    <property type="match status" value="1"/>
</dbReference>
<reference evidence="2 3" key="1">
    <citation type="submission" date="2020-09" db="EMBL/GenBank/DDBJ databases">
        <title>Marinomonas sp. nov., isolated from the cysticercosis algae of Qingdao, China.</title>
        <authorList>
            <person name="Sun X."/>
        </authorList>
    </citation>
    <scope>NUCLEOTIDE SEQUENCE [LARGE SCALE GENOMIC DNA]</scope>
    <source>
        <strain evidence="2 3">SM2066</strain>
    </source>
</reference>
<sequence>MTPEIFIKRALNATCVKREEVVQGLWSGYGEIVRFSIEISGMVDSVILKSIQLGQIQNHPRGWKSNFSHQRKLDSYQVESNWYQHWAESCGNDERVAKLLGHWQSETKIYLLLEDLDFNGYSYRCTRLQVEEAAVVLHWLANFHARFMKTDYQESRPDGLWKRGTYWHLATRPDEWKTMESGDLKDAASKLDGKLKNAKYQTLVHGDAKLANFCFSSDLRSIAAVDFQYVGVGVGVQDLAYFLGSCFGEIELERHLDYFLEIYFSELSRCILSMGESPDVADAVSQEWCDLFPVAWADFHRFIMGWSPTHKKNTAFSRKLTQQALEQLGRS</sequence>
<dbReference type="PANTHER" id="PTHR11012">
    <property type="entry name" value="PROTEIN KINASE-LIKE DOMAIN-CONTAINING"/>
    <property type="match status" value="1"/>
</dbReference>
<proteinExistence type="predicted"/>
<dbReference type="PANTHER" id="PTHR11012:SF30">
    <property type="entry name" value="PROTEIN KINASE-LIKE DOMAIN-CONTAINING"/>
    <property type="match status" value="1"/>
</dbReference>
<keyword evidence="3" id="KW-1185">Reference proteome</keyword>
<dbReference type="Pfam" id="PF02958">
    <property type="entry name" value="EcKL"/>
    <property type="match status" value="2"/>
</dbReference>
<gene>
    <name evidence="2" type="ORF">IF202_17265</name>
</gene>
<protein>
    <submittedName>
        <fullName evidence="2">Phosphotransferase</fullName>
    </submittedName>
</protein>
<organism evidence="2 3">
    <name type="scientific">Marinomonas colpomeniae</name>
    <dbReference type="NCBI Taxonomy" id="2774408"/>
    <lineage>
        <taxon>Bacteria</taxon>
        <taxon>Pseudomonadati</taxon>
        <taxon>Pseudomonadota</taxon>
        <taxon>Gammaproteobacteria</taxon>
        <taxon>Oceanospirillales</taxon>
        <taxon>Oceanospirillaceae</taxon>
        <taxon>Marinomonas</taxon>
    </lineage>
</organism>
<name>A0ABR8P4L6_9GAMM</name>
<dbReference type="RefSeq" id="WP_191596161.1">
    <property type="nucleotide sequence ID" value="NZ_JACYFC010000011.1"/>
</dbReference>
<feature type="domain" description="CHK kinase-like" evidence="1">
    <location>
        <begin position="111"/>
        <end position="273"/>
    </location>
</feature>
<accession>A0ABR8P4L6</accession>
<evidence type="ECO:0000313" key="3">
    <source>
        <dbReference type="Proteomes" id="UP000604161"/>
    </source>
</evidence>